<accession>A0A0B3S673</accession>
<keyword evidence="2" id="KW-1185">Reference proteome</keyword>
<proteinExistence type="predicted"/>
<dbReference type="Proteomes" id="UP000030960">
    <property type="component" value="Unassembled WGS sequence"/>
</dbReference>
<evidence type="ECO:0000313" key="2">
    <source>
        <dbReference type="Proteomes" id="UP000030960"/>
    </source>
</evidence>
<dbReference type="AlphaFoldDB" id="A0A0B3S673"/>
<organism evidence="1 2">
    <name type="scientific">Mameliella alba</name>
    <dbReference type="NCBI Taxonomy" id="561184"/>
    <lineage>
        <taxon>Bacteria</taxon>
        <taxon>Pseudomonadati</taxon>
        <taxon>Pseudomonadota</taxon>
        <taxon>Alphaproteobacteria</taxon>
        <taxon>Rhodobacterales</taxon>
        <taxon>Roseobacteraceae</taxon>
        <taxon>Mameliella</taxon>
    </lineage>
</organism>
<comment type="caution">
    <text evidence="1">The sequence shown here is derived from an EMBL/GenBank/DDBJ whole genome shotgun (WGS) entry which is preliminary data.</text>
</comment>
<dbReference type="GeneID" id="66504173"/>
<dbReference type="EMBL" id="JSUQ01000003">
    <property type="protein sequence ID" value="KHQ54438.1"/>
    <property type="molecule type" value="Genomic_DNA"/>
</dbReference>
<protein>
    <submittedName>
        <fullName evidence="1">Uncharacterized protein</fullName>
    </submittedName>
</protein>
<sequence length="55" mass="5846">MITKRNVGHAPRVTEVAKELGEIGCCIGCENCRGLCQAVIEAIAVPEAVLHRGTQ</sequence>
<dbReference type="RefSeq" id="WP_157903837.1">
    <property type="nucleotide sequence ID" value="NZ_AP022337.1"/>
</dbReference>
<evidence type="ECO:0000313" key="1">
    <source>
        <dbReference type="EMBL" id="KHQ54438.1"/>
    </source>
</evidence>
<reference evidence="1 2" key="1">
    <citation type="submission" date="2014-10" db="EMBL/GenBank/DDBJ databases">
        <title>Genome sequence of Ponticoccus sp. strain UMTAT08 isolated from clonal culture of toxic dinoflagellate Alexandrium tamiyavanichii.</title>
        <authorList>
            <person name="Gan H.Y."/>
            <person name="Muhd D.-D."/>
            <person name="Mohd Noor M.E."/>
            <person name="Yeong Y.S."/>
            <person name="Usup G."/>
        </authorList>
    </citation>
    <scope>NUCLEOTIDE SEQUENCE [LARGE SCALE GENOMIC DNA]</scope>
    <source>
        <strain evidence="1 2">UMTAT08</strain>
    </source>
</reference>
<name>A0A0B3S673_9RHOB</name>
<dbReference type="STRING" id="561184.SAMN05216376_105145"/>
<gene>
    <name evidence="1" type="ORF">OA50_01031</name>
</gene>